<dbReference type="InterPro" id="IPR007392">
    <property type="entry name" value="GD_AH_second"/>
</dbReference>
<keyword evidence="5" id="KW-0378">Hydrolase</keyword>
<evidence type="ECO:0000256" key="1">
    <source>
        <dbReference type="ARBA" id="ARBA00010986"/>
    </source>
</evidence>
<evidence type="ECO:0000256" key="2">
    <source>
        <dbReference type="ARBA" id="ARBA00023239"/>
    </source>
</evidence>
<dbReference type="EMBL" id="AXUN02000185">
    <property type="protein sequence ID" value="ETA80227.1"/>
    <property type="molecule type" value="Genomic_DNA"/>
</dbReference>
<evidence type="ECO:0000259" key="3">
    <source>
        <dbReference type="Pfam" id="PF04295"/>
    </source>
</evidence>
<dbReference type="STRING" id="994573.T472_0212785"/>
<proteinExistence type="inferred from homology"/>
<protein>
    <submittedName>
        <fullName evidence="5">Carbohydrate hydrolase</fullName>
    </submittedName>
</protein>
<organism evidence="5 6">
    <name type="scientific">Youngiibacter fragilis 232.1</name>
    <dbReference type="NCBI Taxonomy" id="994573"/>
    <lineage>
        <taxon>Bacteria</taxon>
        <taxon>Bacillati</taxon>
        <taxon>Bacillota</taxon>
        <taxon>Clostridia</taxon>
        <taxon>Eubacteriales</taxon>
        <taxon>Clostridiaceae</taxon>
        <taxon>Youngiibacter</taxon>
    </lineage>
</organism>
<dbReference type="PANTHER" id="PTHR30536">
    <property type="entry name" value="ALTRONATE/GALACTARATE DEHYDRATASE"/>
    <property type="match status" value="1"/>
</dbReference>
<gene>
    <name evidence="5" type="ORF">T472_0212785</name>
</gene>
<comment type="similarity">
    <text evidence="1">Belongs to the UxaA family.</text>
</comment>
<dbReference type="Pfam" id="PF04295">
    <property type="entry name" value="GD_AH_second"/>
    <property type="match status" value="1"/>
</dbReference>
<keyword evidence="6" id="KW-1185">Reference proteome</keyword>
<dbReference type="PATRIC" id="fig|994573.3.peg.2384"/>
<dbReference type="InterPro" id="IPR048332">
    <property type="entry name" value="GD_AH_C"/>
</dbReference>
<dbReference type="eggNOG" id="COG2721">
    <property type="taxonomic scope" value="Bacteria"/>
</dbReference>
<dbReference type="GO" id="GO:0016829">
    <property type="term" value="F:lyase activity"/>
    <property type="evidence" value="ECO:0007669"/>
    <property type="project" value="UniProtKB-KW"/>
</dbReference>
<dbReference type="RefSeq" id="WP_023388235.1">
    <property type="nucleotide sequence ID" value="NZ_AXUN02000185.1"/>
</dbReference>
<feature type="domain" description="D-galactarate/Altronate dehydratase second" evidence="3">
    <location>
        <begin position="5"/>
        <end position="132"/>
    </location>
</feature>
<dbReference type="OrthoDB" id="9804574at2"/>
<keyword evidence="2" id="KW-0456">Lyase</keyword>
<sequence length="387" mass="41077">MRIRGYARENGSFGIRNHILVIPASVCASETASRIASRVDGAVAIPHQHGCCQVGADLVQTIRTLIGFGRNPNVGGVLVVGLGCEGIQANIISDGIRDTGKPIETVIIQDEGGTPNTIEKGVKLLEKIAEKAKEAILSEFDINELILGLECGGSDPTSGITANPVIGAASDILIGHGGSCILSETTEVIGAEHLLEKRFHDEKARRRFLEMVDDVEKKAVAMGSDLRGTQPTPGNIEGGLTTIEEKSLGCMFKAGESDFEGVLEYGEQLPSSKKGLYFMDTPGEDIDSITGMIAGGAQIIVFSTGRGTPTGSPIAPVIKLTGNPETYRRMKVNIDLNAGSVISEGKTIKEVGRDLFDMIVEVSNGKLVKAEELGHREFGIYRIGATF</sequence>
<dbReference type="InterPro" id="IPR052172">
    <property type="entry name" value="UxaA_altronate/galactarate_dh"/>
</dbReference>
<evidence type="ECO:0000313" key="6">
    <source>
        <dbReference type="Proteomes" id="UP000017747"/>
    </source>
</evidence>
<comment type="caution">
    <text evidence="5">The sequence shown here is derived from an EMBL/GenBank/DDBJ whole genome shotgun (WGS) entry which is preliminary data.</text>
</comment>
<evidence type="ECO:0000259" key="4">
    <source>
        <dbReference type="Pfam" id="PF20629"/>
    </source>
</evidence>
<feature type="domain" description="D-galactarate/Altronate dehydratase C-terminal" evidence="4">
    <location>
        <begin position="143"/>
        <end position="385"/>
    </location>
</feature>
<dbReference type="GO" id="GO:0019698">
    <property type="term" value="P:D-galacturonate catabolic process"/>
    <property type="evidence" value="ECO:0007669"/>
    <property type="project" value="TreeGrafter"/>
</dbReference>
<evidence type="ECO:0000313" key="5">
    <source>
        <dbReference type="EMBL" id="ETA80227.1"/>
    </source>
</evidence>
<dbReference type="Pfam" id="PF20629">
    <property type="entry name" value="GD_AH_C"/>
    <property type="match status" value="1"/>
</dbReference>
<dbReference type="GO" id="GO:0016787">
    <property type="term" value="F:hydrolase activity"/>
    <property type="evidence" value="ECO:0007669"/>
    <property type="project" value="UniProtKB-KW"/>
</dbReference>
<reference evidence="5 6" key="1">
    <citation type="journal article" date="2014" name="Genome Announc.">
        <title>Genome Sequence of Youngiibacter fragilis, the Type Strain of the Genus Youngiibacter.</title>
        <authorList>
            <person name="Wawrik C.B."/>
            <person name="Callaghan A.V."/>
            <person name="Stamps B.W."/>
            <person name="Wawrik B."/>
        </authorList>
    </citation>
    <scope>NUCLEOTIDE SEQUENCE [LARGE SCALE GENOMIC DNA]</scope>
    <source>
        <strain evidence="5 6">232.1</strain>
    </source>
</reference>
<dbReference type="PANTHER" id="PTHR30536:SF5">
    <property type="entry name" value="ALTRONATE DEHYDRATASE"/>
    <property type="match status" value="1"/>
</dbReference>
<name>V7I5G4_9CLOT</name>
<dbReference type="Proteomes" id="UP000017747">
    <property type="component" value="Unassembled WGS sequence"/>
</dbReference>
<dbReference type="AlphaFoldDB" id="V7I5G4"/>
<accession>V7I5G4</accession>